<dbReference type="Proteomes" id="UP001424741">
    <property type="component" value="Unassembled WGS sequence"/>
</dbReference>
<dbReference type="PROSITE" id="PS50949">
    <property type="entry name" value="HTH_GNTR"/>
    <property type="match status" value="1"/>
</dbReference>
<dbReference type="Pfam" id="PF00392">
    <property type="entry name" value="GntR"/>
    <property type="match status" value="1"/>
</dbReference>
<reference evidence="5 6" key="1">
    <citation type="submission" date="2024-02" db="EMBL/GenBank/DDBJ databases">
        <title>Rubritalea halochordaticola NBRC 107102.</title>
        <authorList>
            <person name="Ichikawa N."/>
            <person name="Katano-Makiyama Y."/>
            <person name="Hidaka K."/>
        </authorList>
    </citation>
    <scope>NUCLEOTIDE SEQUENCE [LARGE SCALE GENOMIC DNA]</scope>
    <source>
        <strain evidence="5 6">NBRC 107102</strain>
    </source>
</reference>
<dbReference type="CDD" id="cd07377">
    <property type="entry name" value="WHTH_GntR"/>
    <property type="match status" value="1"/>
</dbReference>
<keyword evidence="3" id="KW-0804">Transcription</keyword>
<keyword evidence="6" id="KW-1185">Reference proteome</keyword>
<dbReference type="PRINTS" id="PR00035">
    <property type="entry name" value="HTHGNTR"/>
</dbReference>
<accession>A0ABP9UVJ5</accession>
<comment type="caution">
    <text evidence="5">The sequence shown here is derived from an EMBL/GenBank/DDBJ whole genome shotgun (WGS) entry which is preliminary data.</text>
</comment>
<keyword evidence="2" id="KW-0238">DNA-binding</keyword>
<evidence type="ECO:0000259" key="4">
    <source>
        <dbReference type="PROSITE" id="PS50949"/>
    </source>
</evidence>
<dbReference type="SUPFAM" id="SSF46785">
    <property type="entry name" value="Winged helix' DNA-binding domain"/>
    <property type="match status" value="1"/>
</dbReference>
<dbReference type="EMBL" id="BAABRL010000002">
    <property type="protein sequence ID" value="GAA5494478.1"/>
    <property type="molecule type" value="Genomic_DNA"/>
</dbReference>
<evidence type="ECO:0000256" key="3">
    <source>
        <dbReference type="ARBA" id="ARBA00023163"/>
    </source>
</evidence>
<evidence type="ECO:0000313" key="5">
    <source>
        <dbReference type="EMBL" id="GAA5494478.1"/>
    </source>
</evidence>
<evidence type="ECO:0000256" key="1">
    <source>
        <dbReference type="ARBA" id="ARBA00023015"/>
    </source>
</evidence>
<dbReference type="InterPro" id="IPR036388">
    <property type="entry name" value="WH-like_DNA-bd_sf"/>
</dbReference>
<protein>
    <recommendedName>
        <fullName evidence="4">HTH gntR-type domain-containing protein</fullName>
    </recommendedName>
</protein>
<name>A0ABP9UVJ5_9BACT</name>
<dbReference type="RefSeq" id="WP_346187439.1">
    <property type="nucleotide sequence ID" value="NZ_BAABRL010000002.1"/>
</dbReference>
<gene>
    <name evidence="5" type="ORF">Rhal01_00639</name>
</gene>
<dbReference type="SMART" id="SM00345">
    <property type="entry name" value="HTH_GNTR"/>
    <property type="match status" value="1"/>
</dbReference>
<dbReference type="InterPro" id="IPR036390">
    <property type="entry name" value="WH_DNA-bd_sf"/>
</dbReference>
<dbReference type="Gene3D" id="1.10.10.10">
    <property type="entry name" value="Winged helix-like DNA-binding domain superfamily/Winged helix DNA-binding domain"/>
    <property type="match status" value="1"/>
</dbReference>
<organism evidence="5 6">
    <name type="scientific">Rubritalea halochordaticola</name>
    <dbReference type="NCBI Taxonomy" id="714537"/>
    <lineage>
        <taxon>Bacteria</taxon>
        <taxon>Pseudomonadati</taxon>
        <taxon>Verrucomicrobiota</taxon>
        <taxon>Verrucomicrobiia</taxon>
        <taxon>Verrucomicrobiales</taxon>
        <taxon>Rubritaleaceae</taxon>
        <taxon>Rubritalea</taxon>
    </lineage>
</organism>
<feature type="domain" description="HTH gntR-type" evidence="4">
    <location>
        <begin position="10"/>
        <end position="78"/>
    </location>
</feature>
<dbReference type="InterPro" id="IPR000524">
    <property type="entry name" value="Tscrpt_reg_HTH_GntR"/>
</dbReference>
<keyword evidence="1" id="KW-0805">Transcription regulation</keyword>
<proteinExistence type="predicted"/>
<evidence type="ECO:0000256" key="2">
    <source>
        <dbReference type="ARBA" id="ARBA00023125"/>
    </source>
</evidence>
<sequence>MMEKLNFHKATLGDQVTKSLKKLIKQGKWPDGLPGIHTLAEELGVSRRPVEDALKNLEVEGWLTKAERGKRRKIISKVAHKRQSHIIIFTPPREIHNNLDKAVMRMVENYLRSQNALITHIQVTPGSDWTKRRLIDDIPEDVDFTGIITHYVQIAFIRQHLPASLPILDFGLLATEDPLVSHIYYAQSDVIESVFRGALRKGIETPCLLNWTFLKPLREKLSKRLKVIFAEEGKKFNPKIHFPELSSKDLDEQLQYHLINHKPSIIFTIHAQFWARVISHPFVRRSGIPVFTLIDDPVFTEFPHSPAAIILNMEDFRDAAREWFNDIQAGEWPSFSRPVSYKLALSQHD</sequence>
<evidence type="ECO:0000313" key="6">
    <source>
        <dbReference type="Proteomes" id="UP001424741"/>
    </source>
</evidence>